<feature type="signal peptide" evidence="2">
    <location>
        <begin position="1"/>
        <end position="22"/>
    </location>
</feature>
<feature type="chain" id="PRO_5016319870" evidence="2">
    <location>
        <begin position="23"/>
        <end position="67"/>
    </location>
</feature>
<organism evidence="3 4">
    <name type="scientific">Mucilaginibacter oryzae</name>
    <dbReference type="NCBI Taxonomy" id="468058"/>
    <lineage>
        <taxon>Bacteria</taxon>
        <taxon>Pseudomonadati</taxon>
        <taxon>Bacteroidota</taxon>
        <taxon>Sphingobacteriia</taxon>
        <taxon>Sphingobacteriales</taxon>
        <taxon>Sphingobacteriaceae</taxon>
        <taxon>Mucilaginibacter</taxon>
    </lineage>
</organism>
<comment type="caution">
    <text evidence="3">The sequence shown here is derived from an EMBL/GenBank/DDBJ whole genome shotgun (WGS) entry which is preliminary data.</text>
</comment>
<sequence>MKNSLKSGLLALAIAGLFSFTACDPNGTGKNSSKNPVDTGKNIVDTAKSGDTTKTGVDTVRKDSVKK</sequence>
<evidence type="ECO:0000256" key="1">
    <source>
        <dbReference type="SAM" id="MobiDB-lite"/>
    </source>
</evidence>
<accession>A0A316HGR1</accession>
<evidence type="ECO:0000313" key="3">
    <source>
        <dbReference type="EMBL" id="PWK77425.1"/>
    </source>
</evidence>
<name>A0A316HGR1_9SPHI</name>
<keyword evidence="4" id="KW-1185">Reference proteome</keyword>
<reference evidence="3 4" key="1">
    <citation type="submission" date="2018-05" db="EMBL/GenBank/DDBJ databases">
        <title>Genomic Encyclopedia of Archaeal and Bacterial Type Strains, Phase II (KMG-II): from individual species to whole genera.</title>
        <authorList>
            <person name="Goeker M."/>
        </authorList>
    </citation>
    <scope>NUCLEOTIDE SEQUENCE [LARGE SCALE GENOMIC DNA]</scope>
    <source>
        <strain evidence="3 4">DSM 19975</strain>
    </source>
</reference>
<evidence type="ECO:0000256" key="2">
    <source>
        <dbReference type="SAM" id="SignalP"/>
    </source>
</evidence>
<protein>
    <submittedName>
        <fullName evidence="3">Uncharacterized protein</fullName>
    </submittedName>
</protein>
<keyword evidence="2" id="KW-0732">Signal</keyword>
<dbReference type="RefSeq" id="WP_109608774.1">
    <property type="nucleotide sequence ID" value="NZ_QGHA01000005.1"/>
</dbReference>
<evidence type="ECO:0000313" key="4">
    <source>
        <dbReference type="Proteomes" id="UP000245678"/>
    </source>
</evidence>
<dbReference type="Proteomes" id="UP000245678">
    <property type="component" value="Unassembled WGS sequence"/>
</dbReference>
<gene>
    <name evidence="3" type="ORF">LX99_03238</name>
</gene>
<proteinExistence type="predicted"/>
<dbReference type="AlphaFoldDB" id="A0A316HGR1"/>
<dbReference type="PROSITE" id="PS51257">
    <property type="entry name" value="PROKAR_LIPOPROTEIN"/>
    <property type="match status" value="1"/>
</dbReference>
<dbReference type="EMBL" id="QGHA01000005">
    <property type="protein sequence ID" value="PWK77425.1"/>
    <property type="molecule type" value="Genomic_DNA"/>
</dbReference>
<feature type="region of interest" description="Disordered" evidence="1">
    <location>
        <begin position="25"/>
        <end position="67"/>
    </location>
</feature>